<reference evidence="2 3" key="1">
    <citation type="journal article" date="2018" name="Evol. Lett.">
        <title>Horizontal gene cluster transfer increased hallucinogenic mushroom diversity.</title>
        <authorList>
            <person name="Reynolds H.T."/>
            <person name="Vijayakumar V."/>
            <person name="Gluck-Thaler E."/>
            <person name="Korotkin H.B."/>
            <person name="Matheny P.B."/>
            <person name="Slot J.C."/>
        </authorList>
    </citation>
    <scope>NUCLEOTIDE SEQUENCE [LARGE SCALE GENOMIC DNA]</scope>
    <source>
        <strain evidence="2 3">2631</strain>
    </source>
</reference>
<dbReference type="AlphaFoldDB" id="A0A409WUI3"/>
<evidence type="ECO:0000313" key="2">
    <source>
        <dbReference type="EMBL" id="PPQ82180.1"/>
    </source>
</evidence>
<sequence>MKPIPERKRNPPQPTLEITHALHVPTSVVTIASSPSLDHKTSTRGGGEDVQSTTKPTQNAKQNGATHKNKTKRREDNRIKKNEKTPLKTGCQKKAGEKKAHTH</sequence>
<feature type="compositionally biased region" description="Basic and acidic residues" evidence="1">
    <location>
        <begin position="94"/>
        <end position="103"/>
    </location>
</feature>
<feature type="region of interest" description="Disordered" evidence="1">
    <location>
        <begin position="1"/>
        <end position="103"/>
    </location>
</feature>
<evidence type="ECO:0000256" key="1">
    <source>
        <dbReference type="SAM" id="MobiDB-lite"/>
    </source>
</evidence>
<feature type="compositionally biased region" description="Polar residues" evidence="1">
    <location>
        <begin position="50"/>
        <end position="66"/>
    </location>
</feature>
<gene>
    <name evidence="2" type="ORF">CVT25_015103</name>
</gene>
<protein>
    <submittedName>
        <fullName evidence="2">Uncharacterized protein</fullName>
    </submittedName>
</protein>
<dbReference type="InParanoid" id="A0A409WUI3"/>
<comment type="caution">
    <text evidence="2">The sequence shown here is derived from an EMBL/GenBank/DDBJ whole genome shotgun (WGS) entry which is preliminary data.</text>
</comment>
<name>A0A409WUI3_PSICY</name>
<keyword evidence="3" id="KW-1185">Reference proteome</keyword>
<accession>A0A409WUI3</accession>
<dbReference type="EMBL" id="NHYD01003169">
    <property type="protein sequence ID" value="PPQ82180.1"/>
    <property type="molecule type" value="Genomic_DNA"/>
</dbReference>
<proteinExistence type="predicted"/>
<dbReference type="Proteomes" id="UP000283269">
    <property type="component" value="Unassembled WGS sequence"/>
</dbReference>
<feature type="compositionally biased region" description="Polar residues" evidence="1">
    <location>
        <begin position="27"/>
        <end position="36"/>
    </location>
</feature>
<evidence type="ECO:0000313" key="3">
    <source>
        <dbReference type="Proteomes" id="UP000283269"/>
    </source>
</evidence>
<organism evidence="2 3">
    <name type="scientific">Psilocybe cyanescens</name>
    <dbReference type="NCBI Taxonomy" id="93625"/>
    <lineage>
        <taxon>Eukaryota</taxon>
        <taxon>Fungi</taxon>
        <taxon>Dikarya</taxon>
        <taxon>Basidiomycota</taxon>
        <taxon>Agaricomycotina</taxon>
        <taxon>Agaricomycetes</taxon>
        <taxon>Agaricomycetidae</taxon>
        <taxon>Agaricales</taxon>
        <taxon>Agaricineae</taxon>
        <taxon>Strophariaceae</taxon>
        <taxon>Psilocybe</taxon>
    </lineage>
</organism>
<feature type="compositionally biased region" description="Basic and acidic residues" evidence="1">
    <location>
        <begin position="73"/>
        <end position="86"/>
    </location>
</feature>